<reference evidence="2 3" key="1">
    <citation type="submission" date="2019-08" db="EMBL/GenBank/DDBJ databases">
        <title>Archangium and Cystobacter genomes.</title>
        <authorList>
            <person name="Chen I.-C.K."/>
            <person name="Wielgoss S."/>
        </authorList>
    </citation>
    <scope>NUCLEOTIDE SEQUENCE [LARGE SCALE GENOMIC DNA]</scope>
    <source>
        <strain evidence="2 3">Cbm 6</strain>
    </source>
</reference>
<evidence type="ECO:0008006" key="4">
    <source>
        <dbReference type="Google" id="ProtNLM"/>
    </source>
</evidence>
<dbReference type="EMBL" id="CP043494">
    <property type="protein sequence ID" value="WNG51505.1"/>
    <property type="molecule type" value="Genomic_DNA"/>
</dbReference>
<accession>A0ABY9X7Y7</accession>
<name>A0ABY9X7Y7_9BACT</name>
<evidence type="ECO:0000313" key="3">
    <source>
        <dbReference type="Proteomes" id="UP001611383"/>
    </source>
</evidence>
<dbReference type="Proteomes" id="UP001611383">
    <property type="component" value="Chromosome"/>
</dbReference>
<organism evidence="2 3">
    <name type="scientific">Archangium minus</name>
    <dbReference type="NCBI Taxonomy" id="83450"/>
    <lineage>
        <taxon>Bacteria</taxon>
        <taxon>Pseudomonadati</taxon>
        <taxon>Myxococcota</taxon>
        <taxon>Myxococcia</taxon>
        <taxon>Myxococcales</taxon>
        <taxon>Cystobacterineae</taxon>
        <taxon>Archangiaceae</taxon>
        <taxon>Archangium</taxon>
    </lineage>
</organism>
<sequence length="129" mass="13838">MTSRILSLFALLMLSACAEDPVEEVCREEPCPAVYTPPVSLSVRSPAGQPLPDIIVTGVENPSCNRLGPEAISCFIGTGPGQYVLDIQAEGFEPVHLEVNVFKRERTTCDCCSPGYTPQSLGIQLEPAT</sequence>
<keyword evidence="3" id="KW-1185">Reference proteome</keyword>
<dbReference type="RefSeq" id="WP_395811768.1">
    <property type="nucleotide sequence ID" value="NZ_CP043494.1"/>
</dbReference>
<evidence type="ECO:0000313" key="2">
    <source>
        <dbReference type="EMBL" id="WNG51505.1"/>
    </source>
</evidence>
<protein>
    <recommendedName>
        <fullName evidence="4">Lipoprotein</fullName>
    </recommendedName>
</protein>
<feature type="signal peptide" evidence="1">
    <location>
        <begin position="1"/>
        <end position="18"/>
    </location>
</feature>
<keyword evidence="1" id="KW-0732">Signal</keyword>
<evidence type="ECO:0000256" key="1">
    <source>
        <dbReference type="SAM" id="SignalP"/>
    </source>
</evidence>
<feature type="chain" id="PRO_5045662893" description="Lipoprotein" evidence="1">
    <location>
        <begin position="19"/>
        <end position="129"/>
    </location>
</feature>
<proteinExistence type="predicted"/>
<gene>
    <name evidence="2" type="ORF">F0U60_50775</name>
</gene>
<dbReference type="PROSITE" id="PS51257">
    <property type="entry name" value="PROKAR_LIPOPROTEIN"/>
    <property type="match status" value="1"/>
</dbReference>